<feature type="chain" id="PRO_5002606218" evidence="2">
    <location>
        <begin position="22"/>
        <end position="338"/>
    </location>
</feature>
<dbReference type="InterPro" id="IPR005532">
    <property type="entry name" value="SUMF_dom"/>
</dbReference>
<dbReference type="KEGG" id="ccs:CCNA_01231"/>
<dbReference type="AlphaFoldDB" id="A0A0H3C7M5"/>
<dbReference type="EMBL" id="CP001340">
    <property type="protein sequence ID" value="ACL94696.3"/>
    <property type="molecule type" value="Genomic_DNA"/>
</dbReference>
<evidence type="ECO:0000313" key="4">
    <source>
        <dbReference type="EMBL" id="ACL94696.3"/>
    </source>
</evidence>
<reference evidence="4 5" key="1">
    <citation type="journal article" date="2010" name="J. Bacteriol.">
        <title>The genetic basis of laboratory adaptation in Caulobacter crescentus.</title>
        <authorList>
            <person name="Marks M.E."/>
            <person name="Castro-Rojas C.M."/>
            <person name="Teiling C."/>
            <person name="Du L."/>
            <person name="Kapatral V."/>
            <person name="Walunas T.L."/>
            <person name="Crosson S."/>
        </authorList>
    </citation>
    <scope>NUCLEOTIDE SEQUENCE [LARGE SCALE GENOMIC DNA]</scope>
    <source>
        <strain evidence="5">NA1000 / CB15N</strain>
    </source>
</reference>
<dbReference type="SUPFAM" id="SSF56436">
    <property type="entry name" value="C-type lectin-like"/>
    <property type="match status" value="1"/>
</dbReference>
<feature type="region of interest" description="Disordered" evidence="1">
    <location>
        <begin position="316"/>
        <end position="338"/>
    </location>
</feature>
<dbReference type="PATRIC" id="fig|565050.3.peg.1213"/>
<keyword evidence="5" id="KW-1185">Reference proteome</keyword>
<dbReference type="PANTHER" id="PTHR23150:SF19">
    <property type="entry name" value="FORMYLGLYCINE-GENERATING ENZYME"/>
    <property type="match status" value="1"/>
</dbReference>
<dbReference type="HOGENOM" id="CLU_012431_4_0_5"/>
<dbReference type="InterPro" id="IPR016187">
    <property type="entry name" value="CTDL_fold"/>
</dbReference>
<dbReference type="Gene3D" id="3.90.1580.10">
    <property type="entry name" value="paralog of FGE (formylglycine-generating enzyme)"/>
    <property type="match status" value="1"/>
</dbReference>
<dbReference type="PROSITE" id="PS51257">
    <property type="entry name" value="PROKAR_LIPOPROTEIN"/>
    <property type="match status" value="1"/>
</dbReference>
<gene>
    <name evidence="4" type="ordered locus">CCNA_01231</name>
</gene>
<dbReference type="Proteomes" id="UP000001364">
    <property type="component" value="Chromosome"/>
</dbReference>
<organism evidence="4 5">
    <name type="scientific">Caulobacter vibrioides (strain NA1000 / CB15N)</name>
    <name type="common">Caulobacter crescentus</name>
    <dbReference type="NCBI Taxonomy" id="565050"/>
    <lineage>
        <taxon>Bacteria</taxon>
        <taxon>Pseudomonadati</taxon>
        <taxon>Pseudomonadota</taxon>
        <taxon>Alphaproteobacteria</taxon>
        <taxon>Caulobacterales</taxon>
        <taxon>Caulobacteraceae</taxon>
        <taxon>Caulobacter</taxon>
    </lineage>
</organism>
<sequence length="338" mass="36748">MGKLTALPVLMLLALAGCGQPAPKACLADLPVPDPQNRTAGMVRLAGGDFQMGAAPLRPEEGPPQTVTVPPFWIDQTEVTNAAFARFVEATGYRTVAERPLDPARYAHVPAAQRRPASLVFVGAKGARSDDPSQWWQVIPGADWRHPEGPGSNIRGRDAWPVVHIAWEDAMAYARWLGRDLPTEAEWEYAARGGLVGKRYTWGDQAQDPAKPRANTWQGVFPAQDLGNDGFKAKPAPVGCFPPNGYGLRDMAGNVWEWTRDWFKPGLDPVSVLETGGPPEARALDPEDPNTPKHVVKGGSFLCADDYCFRYRPAARTPGPPDSGASHVGFRTVLRAER</sequence>
<accession>A0A0H3C7M5</accession>
<dbReference type="PANTHER" id="PTHR23150">
    <property type="entry name" value="SULFATASE MODIFYING FACTOR 1, 2"/>
    <property type="match status" value="1"/>
</dbReference>
<dbReference type="RefSeq" id="YP_002516604.3">
    <property type="nucleotide sequence ID" value="NC_011916.1"/>
</dbReference>
<dbReference type="RefSeq" id="WP_010919057.1">
    <property type="nucleotide sequence ID" value="NC_011916.1"/>
</dbReference>
<name>A0A0H3C7M5_CAUVN</name>
<proteinExistence type="predicted"/>
<dbReference type="InterPro" id="IPR051043">
    <property type="entry name" value="Sulfatase_Mod_Factor_Kinase"/>
</dbReference>
<feature type="signal peptide" evidence="2">
    <location>
        <begin position="1"/>
        <end position="21"/>
    </location>
</feature>
<feature type="domain" description="Sulfatase-modifying factor enzyme-like" evidence="3">
    <location>
        <begin position="39"/>
        <end position="333"/>
    </location>
</feature>
<keyword evidence="2" id="KW-0732">Signal</keyword>
<evidence type="ECO:0000259" key="3">
    <source>
        <dbReference type="Pfam" id="PF03781"/>
    </source>
</evidence>
<dbReference type="GO" id="GO:0120147">
    <property type="term" value="F:formylglycine-generating oxidase activity"/>
    <property type="evidence" value="ECO:0007669"/>
    <property type="project" value="TreeGrafter"/>
</dbReference>
<evidence type="ECO:0000313" key="5">
    <source>
        <dbReference type="Proteomes" id="UP000001364"/>
    </source>
</evidence>
<dbReference type="OrthoDB" id="9768004at2"/>
<evidence type="ECO:0000256" key="1">
    <source>
        <dbReference type="SAM" id="MobiDB-lite"/>
    </source>
</evidence>
<dbReference type="GeneID" id="7333624"/>
<dbReference type="SMR" id="A0A0H3C7M5"/>
<protein>
    <submittedName>
        <fullName evidence="4">Formylglycine-generating sulfatase</fullName>
    </submittedName>
</protein>
<evidence type="ECO:0000256" key="2">
    <source>
        <dbReference type="SAM" id="SignalP"/>
    </source>
</evidence>
<dbReference type="InterPro" id="IPR042095">
    <property type="entry name" value="SUMF_sf"/>
</dbReference>
<dbReference type="Pfam" id="PF03781">
    <property type="entry name" value="FGE-sulfatase"/>
    <property type="match status" value="1"/>
</dbReference>